<dbReference type="OrthoDB" id="6730379at2759"/>
<dbReference type="EMBL" id="CP014500">
    <property type="protein sequence ID" value="ANB11104.1"/>
    <property type="molecule type" value="Genomic_DNA"/>
</dbReference>
<dbReference type="PROSITE" id="PS50850">
    <property type="entry name" value="MFS"/>
    <property type="match status" value="1"/>
</dbReference>
<sequence length="431" mass="47897">MGFKEDLNLVGNDFSFLGMFFYVGFLAAELPTQWLAQRISFLGKYLGINVTLWGVVLACHAACNSYAQVAVLRTLLGIFEACVAPILVLIICMWYKKQEQGKRVACFYVMNSFTSVAAGLIAYGASFTKSSFASWRIFLLCMGLVTVVCGVLVFLYLPDSPTKAKGFTDEEKLAVLLRIKDDQSGTQNNKLKGYQMLEAVSDPKVWLVVLSVMLISIPNGALSIFSSLIVNSFGFSAQETLIVGVPGGLLSGFWLLAVQYYSDKTQNRTLMNLCYLLPAILGLALMVGLENREKTTAMKTGLLISNYLSQTFGGTLALILSWNASNVAGHSKKVLVNALTFIAFPLGNIIGTQTFQAKDAPMYMPGKAAILGCLSLQCFITVGWYFLNQFYNNKKQRVLDEMDPEQRETMRRQMEFSDETDMRNPFFRYTK</sequence>
<dbReference type="PANTHER" id="PTHR43791">
    <property type="entry name" value="PERMEASE-RELATED"/>
    <property type="match status" value="1"/>
</dbReference>
<feature type="transmembrane region" description="Helical" evidence="6">
    <location>
        <begin position="270"/>
        <end position="289"/>
    </location>
</feature>
<evidence type="ECO:0000256" key="4">
    <source>
        <dbReference type="ARBA" id="ARBA00022989"/>
    </source>
</evidence>
<dbReference type="GeneID" id="30035974"/>
<feature type="transmembrane region" description="Helical" evidence="6">
    <location>
        <begin position="14"/>
        <end position="36"/>
    </location>
</feature>
<proteinExistence type="predicted"/>
<evidence type="ECO:0000256" key="3">
    <source>
        <dbReference type="ARBA" id="ARBA00022692"/>
    </source>
</evidence>
<evidence type="ECO:0000313" key="9">
    <source>
        <dbReference type="Proteomes" id="UP000189580"/>
    </source>
</evidence>
<dbReference type="RefSeq" id="XP_018733581.1">
    <property type="nucleotide sequence ID" value="XM_018880941.1"/>
</dbReference>
<keyword evidence="2" id="KW-0813">Transport</keyword>
<organism evidence="8 9">
    <name type="scientific">Sugiyamaella lignohabitans</name>
    <dbReference type="NCBI Taxonomy" id="796027"/>
    <lineage>
        <taxon>Eukaryota</taxon>
        <taxon>Fungi</taxon>
        <taxon>Dikarya</taxon>
        <taxon>Ascomycota</taxon>
        <taxon>Saccharomycotina</taxon>
        <taxon>Dipodascomycetes</taxon>
        <taxon>Dipodascales</taxon>
        <taxon>Trichomonascaceae</taxon>
        <taxon>Sugiyamaella</taxon>
    </lineage>
</organism>
<evidence type="ECO:0000259" key="7">
    <source>
        <dbReference type="PROSITE" id="PS50850"/>
    </source>
</evidence>
<dbReference type="KEGG" id="slb:AWJ20_3901"/>
<dbReference type="SUPFAM" id="SSF103473">
    <property type="entry name" value="MFS general substrate transporter"/>
    <property type="match status" value="1"/>
</dbReference>
<dbReference type="Pfam" id="PF07690">
    <property type="entry name" value="MFS_1"/>
    <property type="match status" value="1"/>
</dbReference>
<evidence type="ECO:0000313" key="8">
    <source>
        <dbReference type="EMBL" id="ANB11104.1"/>
    </source>
</evidence>
<reference evidence="8 9" key="1">
    <citation type="submission" date="2016-02" db="EMBL/GenBank/DDBJ databases">
        <title>Complete genome sequence and transcriptome regulation of the pentose utilising yeast Sugiyamaella lignohabitans.</title>
        <authorList>
            <person name="Bellasio M."/>
            <person name="Peymann A."/>
            <person name="Valli M."/>
            <person name="Sipitzky M."/>
            <person name="Graf A."/>
            <person name="Sauer M."/>
            <person name="Marx H."/>
            <person name="Mattanovich D."/>
        </authorList>
    </citation>
    <scope>NUCLEOTIDE SEQUENCE [LARGE SCALE GENOMIC DNA]</scope>
    <source>
        <strain evidence="8 9">CBS 10342</strain>
    </source>
</reference>
<feature type="transmembrane region" description="Helical" evidence="6">
    <location>
        <begin position="107"/>
        <end position="125"/>
    </location>
</feature>
<evidence type="ECO:0000256" key="1">
    <source>
        <dbReference type="ARBA" id="ARBA00004141"/>
    </source>
</evidence>
<dbReference type="AlphaFoldDB" id="A0A167C1L0"/>
<feature type="domain" description="Major facilitator superfamily (MFS) profile" evidence="7">
    <location>
        <begin position="1"/>
        <end position="431"/>
    </location>
</feature>
<gene>
    <name evidence="8" type="primary">DAL5</name>
    <name evidence="8" type="ORF">AWJ20_3901</name>
</gene>
<keyword evidence="9" id="KW-1185">Reference proteome</keyword>
<keyword evidence="3 6" id="KW-0812">Transmembrane</keyword>
<evidence type="ECO:0000256" key="2">
    <source>
        <dbReference type="ARBA" id="ARBA00022448"/>
    </source>
</evidence>
<dbReference type="Proteomes" id="UP000189580">
    <property type="component" value="Chromosome c"/>
</dbReference>
<feature type="transmembrane region" description="Helical" evidence="6">
    <location>
        <begin position="334"/>
        <end position="356"/>
    </location>
</feature>
<feature type="transmembrane region" description="Helical" evidence="6">
    <location>
        <begin position="301"/>
        <end position="322"/>
    </location>
</feature>
<feature type="transmembrane region" description="Helical" evidence="6">
    <location>
        <begin position="75"/>
        <end position="95"/>
    </location>
</feature>
<dbReference type="InterPro" id="IPR011701">
    <property type="entry name" value="MFS"/>
</dbReference>
<keyword evidence="5 6" id="KW-0472">Membrane</keyword>
<evidence type="ECO:0000256" key="6">
    <source>
        <dbReference type="SAM" id="Phobius"/>
    </source>
</evidence>
<feature type="transmembrane region" description="Helical" evidence="6">
    <location>
        <begin position="48"/>
        <end position="69"/>
    </location>
</feature>
<dbReference type="GO" id="GO:0022857">
    <property type="term" value="F:transmembrane transporter activity"/>
    <property type="evidence" value="ECO:0007669"/>
    <property type="project" value="InterPro"/>
</dbReference>
<keyword evidence="4 6" id="KW-1133">Transmembrane helix</keyword>
<dbReference type="PANTHER" id="PTHR43791:SF40">
    <property type="entry name" value="THIAMINE PATHWAY TRANSPORTER THI73"/>
    <property type="match status" value="1"/>
</dbReference>
<dbReference type="GO" id="GO:0016020">
    <property type="term" value="C:membrane"/>
    <property type="evidence" value="ECO:0007669"/>
    <property type="project" value="UniProtKB-SubCell"/>
</dbReference>
<comment type="subcellular location">
    <subcellularLocation>
        <location evidence="1">Membrane</location>
        <topology evidence="1">Multi-pass membrane protein</topology>
    </subcellularLocation>
</comment>
<dbReference type="Gene3D" id="1.20.1250.20">
    <property type="entry name" value="MFS general substrate transporter like domains"/>
    <property type="match status" value="1"/>
</dbReference>
<feature type="transmembrane region" description="Helical" evidence="6">
    <location>
        <begin position="368"/>
        <end position="387"/>
    </location>
</feature>
<evidence type="ECO:0000256" key="5">
    <source>
        <dbReference type="ARBA" id="ARBA00023136"/>
    </source>
</evidence>
<dbReference type="InterPro" id="IPR036259">
    <property type="entry name" value="MFS_trans_sf"/>
</dbReference>
<protein>
    <submittedName>
        <fullName evidence="8">Allantoate permease</fullName>
    </submittedName>
</protein>
<feature type="transmembrane region" description="Helical" evidence="6">
    <location>
        <begin position="205"/>
        <end position="229"/>
    </location>
</feature>
<dbReference type="InterPro" id="IPR020846">
    <property type="entry name" value="MFS_dom"/>
</dbReference>
<feature type="transmembrane region" description="Helical" evidence="6">
    <location>
        <begin position="241"/>
        <end position="258"/>
    </location>
</feature>
<accession>A0A167C1L0</accession>
<feature type="transmembrane region" description="Helical" evidence="6">
    <location>
        <begin position="137"/>
        <end position="157"/>
    </location>
</feature>
<name>A0A167C1L0_9ASCO</name>